<evidence type="ECO:0000313" key="3">
    <source>
        <dbReference type="Proteomes" id="UP000184517"/>
    </source>
</evidence>
<dbReference type="Proteomes" id="UP000184517">
    <property type="component" value="Unassembled WGS sequence"/>
</dbReference>
<feature type="transmembrane region" description="Helical" evidence="1">
    <location>
        <begin position="154"/>
        <end position="170"/>
    </location>
</feature>
<feature type="transmembrane region" description="Helical" evidence="1">
    <location>
        <begin position="102"/>
        <end position="120"/>
    </location>
</feature>
<sequence>MVSVVKFIYHLQMISKLQYKSIYIPVLLMLWLGLFIDSQSLAEQVHYSQWITNGLVLLCFAWVYLRVTSKIKKLMLYGIFLALIGEVVFSLLLGMYEYRLENVPLYVPLGHSLIYAAVFYIQKEKIIQHNKVRVVSILYWGMIVYSSLWLLLDQDRLGFLCMLGVVLFLKKKPGNELFFLIMFFMVVYLELLGTYYQCWAWPDTWFSTVSFITSSNPPSGISVFYFGFDIGCLWIYKKLNRQNWSRMKLLRLLRNS</sequence>
<dbReference type="STRING" id="1122206.SAMN02745753_02241"/>
<organism evidence="2 3">
    <name type="scientific">Marinomonas polaris DSM 16579</name>
    <dbReference type="NCBI Taxonomy" id="1122206"/>
    <lineage>
        <taxon>Bacteria</taxon>
        <taxon>Pseudomonadati</taxon>
        <taxon>Pseudomonadota</taxon>
        <taxon>Gammaproteobacteria</taxon>
        <taxon>Oceanospirillales</taxon>
        <taxon>Oceanospirillaceae</taxon>
        <taxon>Marinomonas</taxon>
    </lineage>
</organism>
<feature type="transmembrane region" description="Helical" evidence="1">
    <location>
        <begin position="74"/>
        <end position="96"/>
    </location>
</feature>
<protein>
    <submittedName>
        <fullName evidence="2">Uncharacterized protein</fullName>
    </submittedName>
</protein>
<gene>
    <name evidence="2" type="ORF">SAMN02745753_02241</name>
</gene>
<dbReference type="OrthoDB" id="977790at2"/>
<dbReference type="AlphaFoldDB" id="A0A1M5CTD3"/>
<reference evidence="3" key="1">
    <citation type="submission" date="2016-11" db="EMBL/GenBank/DDBJ databases">
        <authorList>
            <person name="Varghese N."/>
            <person name="Submissions S."/>
        </authorList>
    </citation>
    <scope>NUCLEOTIDE SEQUENCE [LARGE SCALE GENOMIC DNA]</scope>
    <source>
        <strain evidence="3">DSM 16579</strain>
    </source>
</reference>
<feature type="transmembrane region" description="Helical" evidence="1">
    <location>
        <begin position="47"/>
        <end position="67"/>
    </location>
</feature>
<feature type="transmembrane region" description="Helical" evidence="1">
    <location>
        <begin position="132"/>
        <end position="148"/>
    </location>
</feature>
<keyword evidence="1" id="KW-0812">Transmembrane</keyword>
<name>A0A1M5CTD3_9GAMM</name>
<keyword evidence="1" id="KW-0472">Membrane</keyword>
<feature type="transmembrane region" description="Helical" evidence="1">
    <location>
        <begin position="21"/>
        <end position="41"/>
    </location>
</feature>
<feature type="transmembrane region" description="Helical" evidence="1">
    <location>
        <begin position="177"/>
        <end position="197"/>
    </location>
</feature>
<proteinExistence type="predicted"/>
<evidence type="ECO:0000256" key="1">
    <source>
        <dbReference type="SAM" id="Phobius"/>
    </source>
</evidence>
<evidence type="ECO:0000313" key="2">
    <source>
        <dbReference type="EMBL" id="SHF57920.1"/>
    </source>
</evidence>
<keyword evidence="3" id="KW-1185">Reference proteome</keyword>
<feature type="transmembrane region" description="Helical" evidence="1">
    <location>
        <begin position="217"/>
        <end position="236"/>
    </location>
</feature>
<keyword evidence="1" id="KW-1133">Transmembrane helix</keyword>
<dbReference type="EMBL" id="FQVF01000009">
    <property type="protein sequence ID" value="SHF57920.1"/>
    <property type="molecule type" value="Genomic_DNA"/>
</dbReference>
<accession>A0A1M5CTD3</accession>